<dbReference type="RefSeq" id="WP_289840756.1">
    <property type="nucleotide sequence ID" value="NZ_CATKSH010000003.1"/>
</dbReference>
<dbReference type="Gene3D" id="3.40.50.1820">
    <property type="entry name" value="alpha/beta hydrolase"/>
    <property type="match status" value="1"/>
</dbReference>
<reference evidence="1" key="1">
    <citation type="submission" date="2023-03" db="EMBL/GenBank/DDBJ databases">
        <authorList>
            <person name="Cleenwerck I."/>
        </authorList>
    </citation>
    <scope>NUCLEOTIDE SEQUENCE</scope>
    <source>
        <strain evidence="1">LMG 32879</strain>
    </source>
</reference>
<comment type="caution">
    <text evidence="1">The sequence shown here is derived from an EMBL/GenBank/DDBJ whole genome shotgun (WGS) entry which is preliminary data.</text>
</comment>
<dbReference type="GO" id="GO:0016787">
    <property type="term" value="F:hydrolase activity"/>
    <property type="evidence" value="ECO:0007669"/>
    <property type="project" value="UniProtKB-KW"/>
</dbReference>
<evidence type="ECO:0000313" key="2">
    <source>
        <dbReference type="Proteomes" id="UP001176960"/>
    </source>
</evidence>
<keyword evidence="2" id="KW-1185">Reference proteome</keyword>
<name>A0AA35UUP6_9PROT</name>
<dbReference type="AlphaFoldDB" id="A0AA35UUP6"/>
<accession>A0AA35UUP6</accession>
<dbReference type="Proteomes" id="UP001176960">
    <property type="component" value="Unassembled WGS sequence"/>
</dbReference>
<protein>
    <submittedName>
        <fullName evidence="1">Alpha/beta hydrolase</fullName>
    </submittedName>
</protein>
<keyword evidence="1" id="KW-0378">Hydrolase</keyword>
<dbReference type="EMBL" id="CATKSH010000003">
    <property type="protein sequence ID" value="CAI9120013.1"/>
    <property type="molecule type" value="Genomic_DNA"/>
</dbReference>
<proteinExistence type="predicted"/>
<dbReference type="InterPro" id="IPR029058">
    <property type="entry name" value="AB_hydrolase_fold"/>
</dbReference>
<organism evidence="1 2">
    <name type="scientific">Brytella acorum</name>
    <dbReference type="NCBI Taxonomy" id="2959299"/>
    <lineage>
        <taxon>Bacteria</taxon>
        <taxon>Pseudomonadati</taxon>
        <taxon>Pseudomonadota</taxon>
        <taxon>Alphaproteobacteria</taxon>
        <taxon>Acetobacterales</taxon>
        <taxon>Acetobacteraceae</taxon>
        <taxon>Brytella</taxon>
    </lineage>
</organism>
<sequence length="655" mass="72306">MTRAIRTQGWIQFFHRAASVTGAGFLTLATAGCTNPVWLERMSLIDAYQSRSASALSGSGLSNSTRIVLESQNLRGLWSRAPRSAIARLRVATQEQFYTPDLKNQLFALAELSYLEARRSHDRSMFMSAALYAYAFLAPFSDPSQRPSAYDPHFRQACDIYMFALTEAFGSPVDVRSQHWILPFGSLALTSNPLELSWQGHVLTDFRPTSRLSVHGMNNVYSSPGLGEPLAALPKMDREEEGTFELSRNERVPFNLFLNISDPQRQVLSDHIEGQIVVTPMNGHPPIDDKTPLQYDQTAARAITLNETDVWSSEYRGFLNGQFFETPVHGLQLSAMQPHQDGHMPVIFVHGTASSPARWADMVNELLEDPDIRAHYEFWFFSYATGNPIPYSALELRRSIGTAIANLGGVEADPALGRITLVGHSQGGLLSKMLVIDPRDRLWNGMVHVPLDRLHLTPDARSTLSEMLFPTPMPQIRSVVYIATPQHGSYVAALSISKLVGRLVTFPLGVTDVVQQVLTGNAALTKINMRPWRLGSVYGMSPRSAFIRALAATPMVPDVQAHSIIPVLGDGPLNRADDGVVTYESAHIPDVRSELVVRHSGHSTQSNPVTIAEVRRILLDQIAQVTADPVERGDRRKSGIVRIGGRYTPLATSSP</sequence>
<dbReference type="PROSITE" id="PS51257">
    <property type="entry name" value="PROKAR_LIPOPROTEIN"/>
    <property type="match status" value="1"/>
</dbReference>
<gene>
    <name evidence="1" type="ORF">LMG32879_000841</name>
</gene>
<evidence type="ECO:0000313" key="1">
    <source>
        <dbReference type="EMBL" id="CAI9120013.1"/>
    </source>
</evidence>
<dbReference type="SUPFAM" id="SSF53474">
    <property type="entry name" value="alpha/beta-Hydrolases"/>
    <property type="match status" value="1"/>
</dbReference>